<accession>A0AAD7M7B0</accession>
<comment type="caution">
    <text evidence="1">The sequence shown here is derived from an EMBL/GenBank/DDBJ whole genome shotgun (WGS) entry which is preliminary data.</text>
</comment>
<keyword evidence="2" id="KW-1185">Reference proteome</keyword>
<proteinExistence type="predicted"/>
<dbReference type="Proteomes" id="UP001221757">
    <property type="component" value="Unassembled WGS sequence"/>
</dbReference>
<organism evidence="1 2">
    <name type="scientific">Mycena rosella</name>
    <name type="common">Pink bonnet</name>
    <name type="synonym">Agaricus rosellus</name>
    <dbReference type="NCBI Taxonomy" id="1033263"/>
    <lineage>
        <taxon>Eukaryota</taxon>
        <taxon>Fungi</taxon>
        <taxon>Dikarya</taxon>
        <taxon>Basidiomycota</taxon>
        <taxon>Agaricomycotina</taxon>
        <taxon>Agaricomycetes</taxon>
        <taxon>Agaricomycetidae</taxon>
        <taxon>Agaricales</taxon>
        <taxon>Marasmiineae</taxon>
        <taxon>Mycenaceae</taxon>
        <taxon>Mycena</taxon>
    </lineage>
</organism>
<reference evidence="1" key="1">
    <citation type="submission" date="2023-03" db="EMBL/GenBank/DDBJ databases">
        <title>Massive genome expansion in bonnet fungi (Mycena s.s.) driven by repeated elements and novel gene families across ecological guilds.</title>
        <authorList>
            <consortium name="Lawrence Berkeley National Laboratory"/>
            <person name="Harder C.B."/>
            <person name="Miyauchi S."/>
            <person name="Viragh M."/>
            <person name="Kuo A."/>
            <person name="Thoen E."/>
            <person name="Andreopoulos B."/>
            <person name="Lu D."/>
            <person name="Skrede I."/>
            <person name="Drula E."/>
            <person name="Henrissat B."/>
            <person name="Morin E."/>
            <person name="Kohler A."/>
            <person name="Barry K."/>
            <person name="LaButti K."/>
            <person name="Morin E."/>
            <person name="Salamov A."/>
            <person name="Lipzen A."/>
            <person name="Mereny Z."/>
            <person name="Hegedus B."/>
            <person name="Baldrian P."/>
            <person name="Stursova M."/>
            <person name="Weitz H."/>
            <person name="Taylor A."/>
            <person name="Grigoriev I.V."/>
            <person name="Nagy L.G."/>
            <person name="Martin F."/>
            <person name="Kauserud H."/>
        </authorList>
    </citation>
    <scope>NUCLEOTIDE SEQUENCE</scope>
    <source>
        <strain evidence="1">CBHHK067</strain>
    </source>
</reference>
<protein>
    <submittedName>
        <fullName evidence="1">Uncharacterized protein</fullName>
    </submittedName>
</protein>
<dbReference type="EMBL" id="JARKIE010000010">
    <property type="protein sequence ID" value="KAJ7704587.1"/>
    <property type="molecule type" value="Genomic_DNA"/>
</dbReference>
<sequence>MDSRRAHTIEALASFIAKQKALLARTQSDIKALCRLRSEAVADATGLSAQLGDSAFRLSQQVDCAPAPPDIDWALFAHKDPTPLRALALPRPRPPPLPPAAPSDLQQLVRAARARILDPVLVVYGEPEPPPP</sequence>
<gene>
    <name evidence="1" type="ORF">B0H17DRAFT_1040014</name>
</gene>
<dbReference type="AlphaFoldDB" id="A0AAD7M7B0"/>
<evidence type="ECO:0000313" key="2">
    <source>
        <dbReference type="Proteomes" id="UP001221757"/>
    </source>
</evidence>
<name>A0AAD7M7B0_MYCRO</name>
<evidence type="ECO:0000313" key="1">
    <source>
        <dbReference type="EMBL" id="KAJ7704587.1"/>
    </source>
</evidence>
<feature type="non-terminal residue" evidence="1">
    <location>
        <position position="1"/>
    </location>
</feature>